<keyword evidence="1 4" id="KW-0479">Metal-binding</keyword>
<evidence type="ECO:0000256" key="2">
    <source>
        <dbReference type="ARBA" id="ARBA00023004"/>
    </source>
</evidence>
<keyword evidence="2 4" id="KW-0408">Iron</keyword>
<organism evidence="5 6">
    <name type="scientific">Sclerotinia sclerotiorum (strain ATCC 18683 / 1980 / Ss-1)</name>
    <name type="common">White mold</name>
    <name type="synonym">Whetzelinia sclerotiorum</name>
    <dbReference type="NCBI Taxonomy" id="665079"/>
    <lineage>
        <taxon>Eukaryota</taxon>
        <taxon>Fungi</taxon>
        <taxon>Dikarya</taxon>
        <taxon>Ascomycota</taxon>
        <taxon>Pezizomycotina</taxon>
        <taxon>Leotiomycetes</taxon>
        <taxon>Helotiales</taxon>
        <taxon>Sclerotiniaceae</taxon>
        <taxon>Sclerotinia</taxon>
    </lineage>
</organism>
<evidence type="ECO:0000256" key="4">
    <source>
        <dbReference type="RuleBase" id="RU000461"/>
    </source>
</evidence>
<keyword evidence="4" id="KW-0349">Heme</keyword>
<name>A0A1D9QM08_SCLS1</name>
<comment type="similarity">
    <text evidence="4">Belongs to the cytochrome P450 family.</text>
</comment>
<reference evidence="6" key="1">
    <citation type="journal article" date="2017" name="Genome Biol. Evol.">
        <title>The complete genome sequence of the phytopathogenic fungus Sclerotinia sclerotiorum reveals insights into the genome architecture of broad host range pathogens.</title>
        <authorList>
            <person name="Derbyshire M."/>
            <person name="Denton-Giles M."/>
            <person name="Hegedus D."/>
            <person name="Seifbarghy S."/>
            <person name="Rollins J."/>
            <person name="van Kan J."/>
            <person name="Seidl M.F."/>
            <person name="Faino L."/>
            <person name="Mbengue M."/>
            <person name="Navaud O."/>
            <person name="Raffaele S."/>
            <person name="Hammond-Kosack K."/>
            <person name="Heard S."/>
            <person name="Oliver R."/>
        </authorList>
    </citation>
    <scope>NUCLEOTIDE SEQUENCE [LARGE SCALE GENOMIC DNA]</scope>
    <source>
        <strain evidence="6">ATCC 18683 / 1980 / Ss-1</strain>
    </source>
</reference>
<dbReference type="Pfam" id="PF00067">
    <property type="entry name" value="p450"/>
    <property type="match status" value="1"/>
</dbReference>
<dbReference type="Gene3D" id="1.10.630.10">
    <property type="entry name" value="Cytochrome P450"/>
    <property type="match status" value="1"/>
</dbReference>
<proteinExistence type="inferred from homology"/>
<dbReference type="InterPro" id="IPR001128">
    <property type="entry name" value="Cyt_P450"/>
</dbReference>
<dbReference type="OrthoDB" id="1470350at2759"/>
<evidence type="ECO:0000256" key="3">
    <source>
        <dbReference type="ARBA" id="ARBA00023026"/>
    </source>
</evidence>
<dbReference type="GO" id="GO:0020037">
    <property type="term" value="F:heme binding"/>
    <property type="evidence" value="ECO:0007669"/>
    <property type="project" value="InterPro"/>
</dbReference>
<keyword evidence="4" id="KW-0560">Oxidoreductase</keyword>
<dbReference type="AlphaFoldDB" id="A0A1D9QM08"/>
<dbReference type="Proteomes" id="UP000177798">
    <property type="component" value="Chromosome 15"/>
</dbReference>
<dbReference type="GO" id="GO:0004497">
    <property type="term" value="F:monooxygenase activity"/>
    <property type="evidence" value="ECO:0007669"/>
    <property type="project" value="UniProtKB-KW"/>
</dbReference>
<dbReference type="GO" id="GO:0005506">
    <property type="term" value="F:iron ion binding"/>
    <property type="evidence" value="ECO:0007669"/>
    <property type="project" value="InterPro"/>
</dbReference>
<dbReference type="SUPFAM" id="SSF48264">
    <property type="entry name" value="Cytochrome P450"/>
    <property type="match status" value="1"/>
</dbReference>
<evidence type="ECO:0000256" key="1">
    <source>
        <dbReference type="ARBA" id="ARBA00022723"/>
    </source>
</evidence>
<protein>
    <recommendedName>
        <fullName evidence="7">Cytochrome P450</fullName>
    </recommendedName>
</protein>
<keyword evidence="4" id="KW-0503">Monooxygenase</keyword>
<gene>
    <name evidence="5" type="ORF">sscle_15g106790</name>
</gene>
<dbReference type="PROSITE" id="PS00086">
    <property type="entry name" value="CYTOCHROME_P450"/>
    <property type="match status" value="1"/>
</dbReference>
<sequence length="73" mass="8286">MFTAEANEYWFAFGAGSRACIARNLAMVELLTAIEKVVENDVLRGARVCQDEVEIFEWFNSSFKGEKMELICS</sequence>
<dbReference type="InterPro" id="IPR036396">
    <property type="entry name" value="Cyt_P450_sf"/>
</dbReference>
<accession>A0A1D9QM08</accession>
<dbReference type="GO" id="GO:0016705">
    <property type="term" value="F:oxidoreductase activity, acting on paired donors, with incorporation or reduction of molecular oxygen"/>
    <property type="evidence" value="ECO:0007669"/>
    <property type="project" value="InterPro"/>
</dbReference>
<keyword evidence="3" id="KW-0843">Virulence</keyword>
<evidence type="ECO:0000313" key="6">
    <source>
        <dbReference type="Proteomes" id="UP000177798"/>
    </source>
</evidence>
<dbReference type="EMBL" id="CP017828">
    <property type="protein sequence ID" value="APA15909.1"/>
    <property type="molecule type" value="Genomic_DNA"/>
</dbReference>
<evidence type="ECO:0008006" key="7">
    <source>
        <dbReference type="Google" id="ProtNLM"/>
    </source>
</evidence>
<evidence type="ECO:0000313" key="5">
    <source>
        <dbReference type="EMBL" id="APA15909.1"/>
    </source>
</evidence>
<dbReference type="VEuPathDB" id="FungiDB:sscle_15g106790"/>
<dbReference type="InterPro" id="IPR017972">
    <property type="entry name" value="Cyt_P450_CS"/>
</dbReference>